<keyword evidence="2" id="KW-1185">Reference proteome</keyword>
<protein>
    <submittedName>
        <fullName evidence="1">Uncharacterized protein</fullName>
    </submittedName>
</protein>
<comment type="caution">
    <text evidence="1">The sequence shown here is derived from an EMBL/GenBank/DDBJ whole genome shotgun (WGS) entry which is preliminary data.</text>
</comment>
<sequence>MVDAAGPGAGNGALAWTIGDADSSIRARTIRIGFPVIAHLLPATPPGAIAQAAFSNVVQAAYRSGMAMCCGAA</sequence>
<proteinExistence type="predicted"/>
<organism evidence="1 2">
    <name type="scientific">Sphingomonas insulae</name>
    <dbReference type="NCBI Taxonomy" id="424800"/>
    <lineage>
        <taxon>Bacteria</taxon>
        <taxon>Pseudomonadati</taxon>
        <taxon>Pseudomonadota</taxon>
        <taxon>Alphaproteobacteria</taxon>
        <taxon>Sphingomonadales</taxon>
        <taxon>Sphingomonadaceae</taxon>
        <taxon>Sphingomonas</taxon>
    </lineage>
</organism>
<evidence type="ECO:0000313" key="2">
    <source>
        <dbReference type="Proteomes" id="UP001500238"/>
    </source>
</evidence>
<dbReference type="EMBL" id="BAAAES010000004">
    <property type="protein sequence ID" value="GAA0660194.1"/>
    <property type="molecule type" value="Genomic_DNA"/>
</dbReference>
<dbReference type="Proteomes" id="UP001500238">
    <property type="component" value="Unassembled WGS sequence"/>
</dbReference>
<evidence type="ECO:0000313" key="1">
    <source>
        <dbReference type="EMBL" id="GAA0660194.1"/>
    </source>
</evidence>
<name>A0ABP3STR2_9SPHN</name>
<gene>
    <name evidence="1" type="ORF">GCM10009102_05890</name>
</gene>
<reference evidence="2" key="1">
    <citation type="journal article" date="2019" name="Int. J. Syst. Evol. Microbiol.">
        <title>The Global Catalogue of Microorganisms (GCM) 10K type strain sequencing project: providing services to taxonomists for standard genome sequencing and annotation.</title>
        <authorList>
            <consortium name="The Broad Institute Genomics Platform"/>
            <consortium name="The Broad Institute Genome Sequencing Center for Infectious Disease"/>
            <person name="Wu L."/>
            <person name="Ma J."/>
        </authorList>
    </citation>
    <scope>NUCLEOTIDE SEQUENCE [LARGE SCALE GENOMIC DNA]</scope>
    <source>
        <strain evidence="2">JCM 14603</strain>
    </source>
</reference>
<accession>A0ABP3STR2</accession>